<reference evidence="1" key="1">
    <citation type="journal article" date="2021" name="Proc. Natl. Acad. Sci. U.S.A.">
        <title>A Catalog of Tens of Thousands of Viruses from Human Metagenomes Reveals Hidden Associations with Chronic Diseases.</title>
        <authorList>
            <person name="Tisza M.J."/>
            <person name="Buck C.B."/>
        </authorList>
    </citation>
    <scope>NUCLEOTIDE SEQUENCE</scope>
    <source>
        <strain evidence="1">CtML55</strain>
    </source>
</reference>
<evidence type="ECO:0000313" key="1">
    <source>
        <dbReference type="EMBL" id="DAE30760.1"/>
    </source>
</evidence>
<name>A0A8S5RH91_9VIRU</name>
<proteinExistence type="predicted"/>
<organism evidence="1">
    <name type="scientific">virus sp. ctML55</name>
    <dbReference type="NCBI Taxonomy" id="2827627"/>
    <lineage>
        <taxon>Viruses</taxon>
    </lineage>
</organism>
<dbReference type="EMBL" id="BK059105">
    <property type="protein sequence ID" value="DAE30760.1"/>
    <property type="molecule type" value="Genomic_DNA"/>
</dbReference>
<protein>
    <submittedName>
        <fullName evidence="1">Uncharacterized protein</fullName>
    </submittedName>
</protein>
<accession>A0A8S5RH91</accession>
<sequence>MLACRLITFITFWFLLSKVNVPKLVVFKNYIIKIFHIHIHFLVNHTIYKH</sequence>